<feature type="region of interest" description="Disordered" evidence="1">
    <location>
        <begin position="79"/>
        <end position="120"/>
    </location>
</feature>
<evidence type="ECO:0000313" key="2">
    <source>
        <dbReference type="EMBL" id="KZV42403.1"/>
    </source>
</evidence>
<proteinExistence type="predicted"/>
<feature type="compositionally biased region" description="Polar residues" evidence="1">
    <location>
        <begin position="186"/>
        <end position="200"/>
    </location>
</feature>
<accession>A0A2Z7CD56</accession>
<reference evidence="2 3" key="1">
    <citation type="journal article" date="2015" name="Proc. Natl. Acad. Sci. U.S.A.">
        <title>The resurrection genome of Boea hygrometrica: A blueprint for survival of dehydration.</title>
        <authorList>
            <person name="Xiao L."/>
            <person name="Yang G."/>
            <person name="Zhang L."/>
            <person name="Yang X."/>
            <person name="Zhao S."/>
            <person name="Ji Z."/>
            <person name="Zhou Q."/>
            <person name="Hu M."/>
            <person name="Wang Y."/>
            <person name="Chen M."/>
            <person name="Xu Y."/>
            <person name="Jin H."/>
            <person name="Xiao X."/>
            <person name="Hu G."/>
            <person name="Bao F."/>
            <person name="Hu Y."/>
            <person name="Wan P."/>
            <person name="Li L."/>
            <person name="Deng X."/>
            <person name="Kuang T."/>
            <person name="Xiang C."/>
            <person name="Zhu J.K."/>
            <person name="Oliver M.J."/>
            <person name="He Y."/>
        </authorList>
    </citation>
    <scope>NUCLEOTIDE SEQUENCE [LARGE SCALE GENOMIC DNA]</scope>
    <source>
        <strain evidence="3">cv. XS01</strain>
    </source>
</reference>
<feature type="region of interest" description="Disordered" evidence="1">
    <location>
        <begin position="418"/>
        <end position="513"/>
    </location>
</feature>
<feature type="region of interest" description="Disordered" evidence="1">
    <location>
        <begin position="234"/>
        <end position="302"/>
    </location>
</feature>
<feature type="region of interest" description="Disordered" evidence="1">
    <location>
        <begin position="176"/>
        <end position="200"/>
    </location>
</feature>
<dbReference type="EMBL" id="KQ999073">
    <property type="protein sequence ID" value="KZV42403.1"/>
    <property type="molecule type" value="Genomic_DNA"/>
</dbReference>
<dbReference type="AlphaFoldDB" id="A0A2Z7CD56"/>
<feature type="compositionally biased region" description="Basic and acidic residues" evidence="1">
    <location>
        <begin position="432"/>
        <end position="451"/>
    </location>
</feature>
<feature type="compositionally biased region" description="Basic and acidic residues" evidence="1">
    <location>
        <begin position="471"/>
        <end position="505"/>
    </location>
</feature>
<protein>
    <submittedName>
        <fullName evidence="2">Uncharacterized protein</fullName>
    </submittedName>
</protein>
<keyword evidence="3" id="KW-1185">Reference proteome</keyword>
<feature type="compositionally biased region" description="Polar residues" evidence="1">
    <location>
        <begin position="79"/>
        <end position="90"/>
    </location>
</feature>
<organism evidence="2 3">
    <name type="scientific">Dorcoceras hygrometricum</name>
    <dbReference type="NCBI Taxonomy" id="472368"/>
    <lineage>
        <taxon>Eukaryota</taxon>
        <taxon>Viridiplantae</taxon>
        <taxon>Streptophyta</taxon>
        <taxon>Embryophyta</taxon>
        <taxon>Tracheophyta</taxon>
        <taxon>Spermatophyta</taxon>
        <taxon>Magnoliopsida</taxon>
        <taxon>eudicotyledons</taxon>
        <taxon>Gunneridae</taxon>
        <taxon>Pentapetalae</taxon>
        <taxon>asterids</taxon>
        <taxon>lamiids</taxon>
        <taxon>Lamiales</taxon>
        <taxon>Gesneriaceae</taxon>
        <taxon>Didymocarpoideae</taxon>
        <taxon>Trichosporeae</taxon>
        <taxon>Loxocarpinae</taxon>
        <taxon>Dorcoceras</taxon>
    </lineage>
</organism>
<evidence type="ECO:0000313" key="3">
    <source>
        <dbReference type="Proteomes" id="UP000250235"/>
    </source>
</evidence>
<evidence type="ECO:0000256" key="1">
    <source>
        <dbReference type="SAM" id="MobiDB-lite"/>
    </source>
</evidence>
<feature type="compositionally biased region" description="Low complexity" evidence="1">
    <location>
        <begin position="101"/>
        <end position="120"/>
    </location>
</feature>
<feature type="compositionally biased region" description="Gly residues" evidence="1">
    <location>
        <begin position="452"/>
        <end position="468"/>
    </location>
</feature>
<name>A0A2Z7CD56_9LAMI</name>
<feature type="compositionally biased region" description="Polar residues" evidence="1">
    <location>
        <begin position="268"/>
        <end position="279"/>
    </location>
</feature>
<dbReference type="Proteomes" id="UP000250235">
    <property type="component" value="Unassembled WGS sequence"/>
</dbReference>
<feature type="compositionally biased region" description="Basic and acidic residues" evidence="1">
    <location>
        <begin position="293"/>
        <end position="302"/>
    </location>
</feature>
<sequence>MEHAGMVRMFKTLKDTGLHGFLEDSIGYPRMSASGESSTMMHRLLHASGSHPIPRPYDPKFSYTRVYKPTRHKLASWASTLTDATEQNMPNPKKRKHKGGATKTQTKQAATQITTTPPDTTATKIFENRETVVSTNVDPEEDSETNSCPLVQRRCKKNQLSKLSDSLPLTHLLKRMRTQRQHKPSGWTSTTQPDPISALTTAPEEFPDEKILQGGGVDNFADNLDLYDQIEQDEPKNQNVNVDRPHQIVPTEGEGTNADDEQRDHGSQDPTTLDINLSEQGKGEVNLDEDLNNDARTDHERQPEPDYIADAAKALSMIPSQLFLSTMKATWPISAQQISLRNITMSYQYKLHRKVMNNGIMALKILRHWTSTSLNREKASKSPLHDSIPIIPVNHEVNVAYQRTTNSPQKHNDVVPIQVAQEGGNPEMVEDYCTRSRPREGQSSRPREGPRGRGLTGGRGGSSSQGGRGKGRSDAKGRAKWAEDGEDQVHKVEEEKEEVMIRKDLNIPNGSKS</sequence>
<gene>
    <name evidence="2" type="ORF">F511_39969</name>
</gene>